<dbReference type="SMART" id="SM00822">
    <property type="entry name" value="PKS_KR"/>
    <property type="match status" value="1"/>
</dbReference>
<dbReference type="AlphaFoldDB" id="A0A2W5TMA2"/>
<protein>
    <submittedName>
        <fullName evidence="5">Oxidoreductase</fullName>
    </submittedName>
</protein>
<dbReference type="InterPro" id="IPR036291">
    <property type="entry name" value="NAD(P)-bd_dom_sf"/>
</dbReference>
<dbReference type="PANTHER" id="PTHR44169:SF6">
    <property type="entry name" value="NADPH-DEPENDENT 1-ACYLDIHYDROXYACETONE PHOSPHATE REDUCTASE"/>
    <property type="match status" value="1"/>
</dbReference>
<evidence type="ECO:0000256" key="1">
    <source>
        <dbReference type="ARBA" id="ARBA00006484"/>
    </source>
</evidence>
<comment type="similarity">
    <text evidence="1 3">Belongs to the short-chain dehydrogenases/reductases (SDR) family.</text>
</comment>
<dbReference type="InterPro" id="IPR002347">
    <property type="entry name" value="SDR_fam"/>
</dbReference>
<sequence>MTPSGNTILMTGGTSGIGLALARAFLAQGNEVIIASRRQSAVDQAVAENPGLKGYVLDVAEPASFPAFVAKVMAAHPKLNVLFNNAGIMQAEKLLDADPAIAEATIAINLLGPIRLTAAFLPHLLAQPKSTIVNTTSGLAFVPLALTPTYSATKAALHSYTQSLRYQLRDTPVEVLELAPPEVGTELMPGQSKSPTALPLEDYISETMSIFAQQPTPAEVLVQRVNFLRRAEAEGRFDETFAVINSRH</sequence>
<dbReference type="CDD" id="cd05370">
    <property type="entry name" value="SDR_c2"/>
    <property type="match status" value="1"/>
</dbReference>
<accession>A0A2W5TMA2</accession>
<dbReference type="PANTHER" id="PTHR44169">
    <property type="entry name" value="NADPH-DEPENDENT 1-ACYLDIHYDROXYACETONE PHOSPHATE REDUCTASE"/>
    <property type="match status" value="1"/>
</dbReference>
<evidence type="ECO:0000256" key="3">
    <source>
        <dbReference type="RuleBase" id="RU000363"/>
    </source>
</evidence>
<dbReference type="InterPro" id="IPR057326">
    <property type="entry name" value="KR_dom"/>
</dbReference>
<dbReference type="PRINTS" id="PR00080">
    <property type="entry name" value="SDRFAMILY"/>
</dbReference>
<gene>
    <name evidence="5" type="ORF">DI533_14920</name>
</gene>
<reference evidence="5 6" key="1">
    <citation type="submission" date="2017-08" db="EMBL/GenBank/DDBJ databases">
        <title>Infants hospitalized years apart are colonized by the same room-sourced microbial strains.</title>
        <authorList>
            <person name="Brooks B."/>
            <person name="Olm M.R."/>
            <person name="Firek B.A."/>
            <person name="Baker R."/>
            <person name="Thomas B.C."/>
            <person name="Morowitz M.J."/>
            <person name="Banfield J.F."/>
        </authorList>
    </citation>
    <scope>NUCLEOTIDE SEQUENCE [LARGE SCALE GENOMIC DNA]</scope>
    <source>
        <strain evidence="5">S2_003_000_R2_11</strain>
    </source>
</reference>
<organism evidence="5 6">
    <name type="scientific">Cereibacter sphaeroides</name>
    <name type="common">Rhodobacter sphaeroides</name>
    <dbReference type="NCBI Taxonomy" id="1063"/>
    <lineage>
        <taxon>Bacteria</taxon>
        <taxon>Pseudomonadati</taxon>
        <taxon>Pseudomonadota</taxon>
        <taxon>Alphaproteobacteria</taxon>
        <taxon>Rhodobacterales</taxon>
        <taxon>Paracoccaceae</taxon>
        <taxon>Cereibacter</taxon>
    </lineage>
</organism>
<dbReference type="PROSITE" id="PS00061">
    <property type="entry name" value="ADH_SHORT"/>
    <property type="match status" value="1"/>
</dbReference>
<dbReference type="PRINTS" id="PR00081">
    <property type="entry name" value="GDHRDH"/>
</dbReference>
<evidence type="ECO:0000259" key="4">
    <source>
        <dbReference type="SMART" id="SM00822"/>
    </source>
</evidence>
<proteinExistence type="inferred from homology"/>
<dbReference type="EMBL" id="QFQS01000003">
    <property type="protein sequence ID" value="PZQ96857.1"/>
    <property type="molecule type" value="Genomic_DNA"/>
</dbReference>
<dbReference type="Gene3D" id="3.40.50.720">
    <property type="entry name" value="NAD(P)-binding Rossmann-like Domain"/>
    <property type="match status" value="1"/>
</dbReference>
<dbReference type="SUPFAM" id="SSF51735">
    <property type="entry name" value="NAD(P)-binding Rossmann-fold domains"/>
    <property type="match status" value="1"/>
</dbReference>
<dbReference type="GO" id="GO:0016491">
    <property type="term" value="F:oxidoreductase activity"/>
    <property type="evidence" value="ECO:0007669"/>
    <property type="project" value="UniProtKB-KW"/>
</dbReference>
<dbReference type="Proteomes" id="UP000248975">
    <property type="component" value="Unassembled WGS sequence"/>
</dbReference>
<comment type="caution">
    <text evidence="5">The sequence shown here is derived from an EMBL/GenBank/DDBJ whole genome shotgun (WGS) entry which is preliminary data.</text>
</comment>
<dbReference type="Pfam" id="PF00106">
    <property type="entry name" value="adh_short"/>
    <property type="match status" value="1"/>
</dbReference>
<evidence type="ECO:0000313" key="5">
    <source>
        <dbReference type="EMBL" id="PZQ96857.1"/>
    </source>
</evidence>
<evidence type="ECO:0000313" key="6">
    <source>
        <dbReference type="Proteomes" id="UP000248975"/>
    </source>
</evidence>
<feature type="domain" description="Ketoreductase" evidence="4">
    <location>
        <begin position="6"/>
        <end position="186"/>
    </location>
</feature>
<keyword evidence="2" id="KW-0560">Oxidoreductase</keyword>
<name>A0A2W5TMA2_CERSP</name>
<dbReference type="InterPro" id="IPR020904">
    <property type="entry name" value="Sc_DH/Rdtase_CS"/>
</dbReference>
<evidence type="ECO:0000256" key="2">
    <source>
        <dbReference type="ARBA" id="ARBA00023002"/>
    </source>
</evidence>